<dbReference type="OrthoDB" id="331263at2759"/>
<name>W4KAZ4_HETIT</name>
<feature type="signal peptide" evidence="2">
    <location>
        <begin position="1"/>
        <end position="19"/>
    </location>
</feature>
<dbReference type="RefSeq" id="XP_009546781.1">
    <property type="nucleotide sequence ID" value="XM_009548486.1"/>
</dbReference>
<dbReference type="AlphaFoldDB" id="W4KAZ4"/>
<evidence type="ECO:0008006" key="5">
    <source>
        <dbReference type="Google" id="ProtNLM"/>
    </source>
</evidence>
<feature type="transmembrane region" description="Helical" evidence="1">
    <location>
        <begin position="509"/>
        <end position="530"/>
    </location>
</feature>
<sequence>MHWFLAISLLCSLLHTSRAHHTEEYNEELTLRPLPDGKLAVRFSFTTLLKGARPRAPGSLNEEDESQHYTLFPLALGQILREYALTELHLTLNAGRWDYDRWGYPDETGVGTGAELWAWMGEGAPTSVDQRWKDTQNALAGLFCASLNGMNTQVTTSPTRAFPPAGDLPVLTTPHTHRLRHATLAAEHVCTENLTPFLKLLPCPARAGIASLLMAHKIFDADWHGLGVHVRWRADAGVELALTVQAVLDPVRISVEGRRDWSLRSIFDRTISRPCPVANSSRIRVELPSISGSAYSITPEPSNIDGSLATYNVAEGLNELDVALRWPGETSFTYPLDISRSSLSEFSVQRTLKGSSQTQGQISLVIRNNRPYEIRLLYLETMPWHVEFYLHTLRVEIAGQKHNNLVSNLTYTPPIPHFSPALLQSVITLPPSATLFISMDASKSFLRYTEHPPDAQRGWDLPPAVFVPLSNSNSTFVLDRASRRWDGTRRVYTPAMLVDLPTPDFSMPYNVIIMSCTLIALIFGSVFNLLTRKFVVTKLPGRADVRSDSVQR</sequence>
<dbReference type="Proteomes" id="UP000030671">
    <property type="component" value="Unassembled WGS sequence"/>
</dbReference>
<gene>
    <name evidence="3" type="ORF">HETIRDRAFT_317873</name>
</gene>
<feature type="chain" id="PRO_5004844119" description="Gpi16 subunit, GPI transamidase component" evidence="2">
    <location>
        <begin position="20"/>
        <end position="552"/>
    </location>
</feature>
<keyword evidence="1" id="KW-1133">Transmembrane helix</keyword>
<dbReference type="GeneID" id="20670456"/>
<dbReference type="FunCoup" id="W4KAZ4">
    <property type="interactions" value="276"/>
</dbReference>
<dbReference type="PANTHER" id="PTHR12959">
    <property type="entry name" value="GPI TRANSAMIDASE COMPONENT PIG-T-RELATED"/>
    <property type="match status" value="1"/>
</dbReference>
<dbReference type="PANTHER" id="PTHR12959:SF11">
    <property type="entry name" value="GPI TRANSAMIDASE COMPONENT PIG-T"/>
    <property type="match status" value="1"/>
</dbReference>
<keyword evidence="1" id="KW-0472">Membrane</keyword>
<dbReference type="GO" id="GO:0016255">
    <property type="term" value="P:attachment of GPI anchor to protein"/>
    <property type="evidence" value="ECO:0007669"/>
    <property type="project" value="InterPro"/>
</dbReference>
<accession>W4KAZ4</accession>
<evidence type="ECO:0000256" key="2">
    <source>
        <dbReference type="SAM" id="SignalP"/>
    </source>
</evidence>
<keyword evidence="1" id="KW-0812">Transmembrane</keyword>
<evidence type="ECO:0000313" key="3">
    <source>
        <dbReference type="EMBL" id="ETW82241.1"/>
    </source>
</evidence>
<dbReference type="HOGENOM" id="CLU_021459_2_0_1"/>
<keyword evidence="4" id="KW-1185">Reference proteome</keyword>
<dbReference type="STRING" id="747525.W4KAZ4"/>
<organism evidence="3 4">
    <name type="scientific">Heterobasidion irregulare (strain TC 32-1)</name>
    <dbReference type="NCBI Taxonomy" id="747525"/>
    <lineage>
        <taxon>Eukaryota</taxon>
        <taxon>Fungi</taxon>
        <taxon>Dikarya</taxon>
        <taxon>Basidiomycota</taxon>
        <taxon>Agaricomycotina</taxon>
        <taxon>Agaricomycetes</taxon>
        <taxon>Russulales</taxon>
        <taxon>Bondarzewiaceae</taxon>
        <taxon>Heterobasidion</taxon>
        <taxon>Heterobasidion annosum species complex</taxon>
    </lineage>
</organism>
<dbReference type="GO" id="GO:0042765">
    <property type="term" value="C:GPI-anchor transamidase complex"/>
    <property type="evidence" value="ECO:0007669"/>
    <property type="project" value="InterPro"/>
</dbReference>
<dbReference type="InParanoid" id="W4KAZ4"/>
<evidence type="ECO:0000313" key="4">
    <source>
        <dbReference type="Proteomes" id="UP000030671"/>
    </source>
</evidence>
<dbReference type="eggNOG" id="KOG2407">
    <property type="taxonomic scope" value="Eukaryota"/>
</dbReference>
<dbReference type="InterPro" id="IPR007245">
    <property type="entry name" value="PIG-T"/>
</dbReference>
<reference evidence="3 4" key="1">
    <citation type="journal article" date="2012" name="New Phytol.">
        <title>Insight into trade-off between wood decay and parasitism from the genome of a fungal forest pathogen.</title>
        <authorList>
            <person name="Olson A."/>
            <person name="Aerts A."/>
            <person name="Asiegbu F."/>
            <person name="Belbahri L."/>
            <person name="Bouzid O."/>
            <person name="Broberg A."/>
            <person name="Canback B."/>
            <person name="Coutinho P.M."/>
            <person name="Cullen D."/>
            <person name="Dalman K."/>
            <person name="Deflorio G."/>
            <person name="van Diepen L.T."/>
            <person name="Dunand C."/>
            <person name="Duplessis S."/>
            <person name="Durling M."/>
            <person name="Gonthier P."/>
            <person name="Grimwood J."/>
            <person name="Fossdal C.G."/>
            <person name="Hansson D."/>
            <person name="Henrissat B."/>
            <person name="Hietala A."/>
            <person name="Himmelstrand K."/>
            <person name="Hoffmeister D."/>
            <person name="Hogberg N."/>
            <person name="James T.Y."/>
            <person name="Karlsson M."/>
            <person name="Kohler A."/>
            <person name="Kues U."/>
            <person name="Lee Y.H."/>
            <person name="Lin Y.C."/>
            <person name="Lind M."/>
            <person name="Lindquist E."/>
            <person name="Lombard V."/>
            <person name="Lucas S."/>
            <person name="Lunden K."/>
            <person name="Morin E."/>
            <person name="Murat C."/>
            <person name="Park J."/>
            <person name="Raffaello T."/>
            <person name="Rouze P."/>
            <person name="Salamov A."/>
            <person name="Schmutz J."/>
            <person name="Solheim H."/>
            <person name="Stahlberg J."/>
            <person name="Velez H."/>
            <person name="de Vries R.P."/>
            <person name="Wiebenga A."/>
            <person name="Woodward S."/>
            <person name="Yakovlev I."/>
            <person name="Garbelotto M."/>
            <person name="Martin F."/>
            <person name="Grigoriev I.V."/>
            <person name="Stenlid J."/>
        </authorList>
    </citation>
    <scope>NUCLEOTIDE SEQUENCE [LARGE SCALE GENOMIC DNA]</scope>
    <source>
        <strain evidence="3 4">TC 32-1</strain>
    </source>
</reference>
<proteinExistence type="predicted"/>
<evidence type="ECO:0000256" key="1">
    <source>
        <dbReference type="SAM" id="Phobius"/>
    </source>
</evidence>
<protein>
    <recommendedName>
        <fullName evidence="5">Gpi16 subunit, GPI transamidase component</fullName>
    </recommendedName>
</protein>
<dbReference type="Pfam" id="PF04113">
    <property type="entry name" value="Gpi16"/>
    <property type="match status" value="2"/>
</dbReference>
<dbReference type="KEGG" id="hir:HETIRDRAFT_317873"/>
<dbReference type="EMBL" id="KI925458">
    <property type="protein sequence ID" value="ETW82241.1"/>
    <property type="molecule type" value="Genomic_DNA"/>
</dbReference>
<keyword evidence="2" id="KW-0732">Signal</keyword>